<dbReference type="InterPro" id="IPR020556">
    <property type="entry name" value="Amidase_CS"/>
</dbReference>
<sequence length="552" mass="60835">MATTSWKLIAERHQNARAAAIPSQWVLSPAELERIKTSTTRVIEVLPQLLPSQVVEITDLTATELAAKIQDRQYSSVQVAEAFCQRAAVAHQLTNCLTEIFFADALDQARRLDHIRDTTGRTVGLLHGVPVSVKDHFNVQGQPTTAGYISYADRPVKDKDAHIVAIMRSAGAVLYAKTNNPQCMMVLETVSHIYGRTLNPWNTALGAGGSSGGEASLIAQHGSPLGIASDSGGSIRVPAAFNGLYGFKPSGKRVPTAGWECTMAGAESITAVAGPIARSVQDQELFLQVALITDPWLQEPLLALPWRSQTWRLETHKLSVGLMLWDQVVMPHPYITRVLKETAARLREAGHQVFDFAPYDHKRAWDEILLPLYFTDGGLDIMQTLAAGNEPILPSAERLLSDPIVRLRSVNEVWKLNVDRDAYRTEYLQKWAATEEIGSWDRPMDVLLCPAAPLQGTPHDVKPWWGYCAQWNLLDYPSGVLPAGRVLESDAYPEGYRPANDLDKENAALYDNSVYLGMPVAIQVVALTHQDEALIGAMNVIDKLVNESRTRP</sequence>
<dbReference type="VEuPathDB" id="FungiDB:A9K55_006918"/>
<proteinExistence type="inferred from homology"/>
<organism evidence="7 8">
    <name type="scientific">Cordyceps militaris</name>
    <name type="common">Caterpillar fungus</name>
    <name type="synonym">Clavaria militaris</name>
    <dbReference type="NCBI Taxonomy" id="73501"/>
    <lineage>
        <taxon>Eukaryota</taxon>
        <taxon>Fungi</taxon>
        <taxon>Dikarya</taxon>
        <taxon>Ascomycota</taxon>
        <taxon>Pezizomycotina</taxon>
        <taxon>Sordariomycetes</taxon>
        <taxon>Hypocreomycetidae</taxon>
        <taxon>Hypocreales</taxon>
        <taxon>Cordycipitaceae</taxon>
        <taxon>Cordyceps</taxon>
    </lineage>
</organism>
<name>A0A2H4SBZ1_CORMI</name>
<dbReference type="Pfam" id="PF01425">
    <property type="entry name" value="Amidase"/>
    <property type="match status" value="1"/>
</dbReference>
<comment type="similarity">
    <text evidence="2">Belongs to the amidase family.</text>
</comment>
<feature type="active site" description="Charge relay system" evidence="5">
    <location>
        <position position="134"/>
    </location>
</feature>
<evidence type="ECO:0000256" key="4">
    <source>
        <dbReference type="ARBA" id="ARBA00022801"/>
    </source>
</evidence>
<evidence type="ECO:0000313" key="7">
    <source>
        <dbReference type="EMBL" id="ATY60630.1"/>
    </source>
</evidence>
<dbReference type="VEuPathDB" id="FungiDB:CCM_01973"/>
<feature type="active site" description="Acyl-ester intermediate" evidence="5">
    <location>
        <position position="234"/>
    </location>
</feature>
<feature type="domain" description="Amidase" evidence="6">
    <location>
        <begin position="79"/>
        <end position="534"/>
    </location>
</feature>
<evidence type="ECO:0000256" key="1">
    <source>
        <dbReference type="ARBA" id="ARBA00001311"/>
    </source>
</evidence>
<evidence type="ECO:0000256" key="3">
    <source>
        <dbReference type="ARBA" id="ARBA00012922"/>
    </source>
</evidence>
<reference evidence="7 8" key="1">
    <citation type="journal article" date="2017" name="BMC Genomics">
        <title>Chromosome level assembly and secondary metabolite potential of the parasitic fungus Cordyceps militaris.</title>
        <authorList>
            <person name="Kramer G.J."/>
            <person name="Nodwell J.R."/>
        </authorList>
    </citation>
    <scope>NUCLEOTIDE SEQUENCE [LARGE SCALE GENOMIC DNA]</scope>
    <source>
        <strain evidence="7 8">ATCC 34164</strain>
    </source>
</reference>
<dbReference type="Gene3D" id="3.90.1300.10">
    <property type="entry name" value="Amidase signature (AS) domain"/>
    <property type="match status" value="1"/>
</dbReference>
<dbReference type="EMBL" id="CP023323">
    <property type="protein sequence ID" value="ATY60630.1"/>
    <property type="molecule type" value="Genomic_DNA"/>
</dbReference>
<gene>
    <name evidence="7" type="ORF">A9K55_006918</name>
</gene>
<dbReference type="InterPro" id="IPR036928">
    <property type="entry name" value="AS_sf"/>
</dbReference>
<evidence type="ECO:0000259" key="6">
    <source>
        <dbReference type="Pfam" id="PF01425"/>
    </source>
</evidence>
<evidence type="ECO:0000256" key="5">
    <source>
        <dbReference type="PIRSR" id="PIRSR001221-1"/>
    </source>
</evidence>
<accession>A0A2H4SBZ1</accession>
<dbReference type="OrthoDB" id="6428749at2759"/>
<keyword evidence="4" id="KW-0378">Hydrolase</keyword>
<evidence type="ECO:0000313" key="8">
    <source>
        <dbReference type="Proteomes" id="UP000323067"/>
    </source>
</evidence>
<dbReference type="Proteomes" id="UP000323067">
    <property type="component" value="Chromosome vi"/>
</dbReference>
<dbReference type="PIRSF" id="PIRSF001221">
    <property type="entry name" value="Amidase_fungi"/>
    <property type="match status" value="1"/>
</dbReference>
<dbReference type="AlphaFoldDB" id="A0A2H4SBZ1"/>
<dbReference type="PANTHER" id="PTHR46072">
    <property type="entry name" value="AMIDASE-RELATED-RELATED"/>
    <property type="match status" value="1"/>
</dbReference>
<dbReference type="InterPro" id="IPR023631">
    <property type="entry name" value="Amidase_dom"/>
</dbReference>
<comment type="catalytic activity">
    <reaction evidence="1">
        <text>a monocarboxylic acid amide + H2O = a monocarboxylate + NH4(+)</text>
        <dbReference type="Rhea" id="RHEA:12020"/>
        <dbReference type="ChEBI" id="CHEBI:15377"/>
        <dbReference type="ChEBI" id="CHEBI:28938"/>
        <dbReference type="ChEBI" id="CHEBI:35757"/>
        <dbReference type="ChEBI" id="CHEBI:83628"/>
        <dbReference type="EC" id="3.5.1.4"/>
    </reaction>
</comment>
<dbReference type="PROSITE" id="PS00571">
    <property type="entry name" value="AMIDASES"/>
    <property type="match status" value="1"/>
</dbReference>
<dbReference type="SUPFAM" id="SSF75304">
    <property type="entry name" value="Amidase signature (AS) enzymes"/>
    <property type="match status" value="1"/>
</dbReference>
<dbReference type="EC" id="3.5.1.4" evidence="3"/>
<dbReference type="GO" id="GO:0004040">
    <property type="term" value="F:amidase activity"/>
    <property type="evidence" value="ECO:0007669"/>
    <property type="project" value="UniProtKB-EC"/>
</dbReference>
<feature type="active site" description="Charge relay system" evidence="5">
    <location>
        <position position="210"/>
    </location>
</feature>
<evidence type="ECO:0000256" key="2">
    <source>
        <dbReference type="ARBA" id="ARBA00009199"/>
    </source>
</evidence>
<protein>
    <recommendedName>
        <fullName evidence="3">amidase</fullName>
        <ecNumber evidence="3">3.5.1.4</ecNumber>
    </recommendedName>
</protein>